<evidence type="ECO:0000259" key="2">
    <source>
        <dbReference type="Pfam" id="PF01973"/>
    </source>
</evidence>
<dbReference type="PANTHER" id="PTHR41786">
    <property type="entry name" value="MOTILITY ACCESSORY FACTOR MAF"/>
    <property type="match status" value="1"/>
</dbReference>
<comment type="caution">
    <text evidence="3">The sequence shown here is derived from an EMBL/GenBank/DDBJ whole genome shotgun (WGS) entry which is preliminary data.</text>
</comment>
<name>A0A938XTX0_9FIRM</name>
<keyword evidence="4" id="KW-1185">Reference proteome</keyword>
<protein>
    <recommendedName>
        <fullName evidence="2">6-hydroxymethylpterin diphosphokinase MptE-like domain-containing protein</fullName>
    </recommendedName>
</protein>
<dbReference type="Proteomes" id="UP000774000">
    <property type="component" value="Unassembled WGS sequence"/>
</dbReference>
<dbReference type="InterPro" id="IPR002826">
    <property type="entry name" value="MptE-like"/>
</dbReference>
<feature type="coiled-coil region" evidence="1">
    <location>
        <begin position="494"/>
        <end position="528"/>
    </location>
</feature>
<accession>A0A938XTX0</accession>
<evidence type="ECO:0000313" key="3">
    <source>
        <dbReference type="EMBL" id="MBM7557463.1"/>
    </source>
</evidence>
<keyword evidence="1" id="KW-0175">Coiled coil</keyword>
<organism evidence="3 4">
    <name type="scientific">Halanaerobacter jeridensis</name>
    <dbReference type="NCBI Taxonomy" id="706427"/>
    <lineage>
        <taxon>Bacteria</taxon>
        <taxon>Bacillati</taxon>
        <taxon>Bacillota</taxon>
        <taxon>Clostridia</taxon>
        <taxon>Halanaerobiales</taxon>
        <taxon>Halobacteroidaceae</taxon>
        <taxon>Halanaerobacter</taxon>
    </lineage>
</organism>
<dbReference type="EMBL" id="JAFBDQ010000013">
    <property type="protein sequence ID" value="MBM7557463.1"/>
    <property type="molecule type" value="Genomic_DNA"/>
</dbReference>
<evidence type="ECO:0000256" key="1">
    <source>
        <dbReference type="SAM" id="Coils"/>
    </source>
</evidence>
<dbReference type="RefSeq" id="WP_204702215.1">
    <property type="nucleotide sequence ID" value="NZ_JAFBDQ010000013.1"/>
</dbReference>
<proteinExistence type="predicted"/>
<sequence>MNQIYKNNLAALNNINPNLARKVNELETRQDDFVVEPIQNGQDYTLKIIEDDQERLVHSCYNPRIQAQKTINKLKLGYYNLIGVAGIGCGHYIREILEEFNSESQVVIIENRLDILKEVMKKKDLTDILDQKRNIQIFDGSDKKYISKMKNNLRRIDYLALVAGNVDFFKTPVLQDVENEKYIEFRKKFFSTLNFIIQIMGNDPGDSILGLEHAFSNLEYVLQSPTLDNIDYFENKPAVCVAAGPSLDKNIDILKKYQDKVLIIAADTILEKLLNYGITPDIVGVLERTESVYNYFFKKLAEEDRLPEETTLIAEGVIHPKIFDNYPGKKVTVFRDTVHSEDWFSKAVGDITSFDTGNSVANLNFSIALRLGCDPIVFIGQDLALSNDGEGHATGTGYDELGEERDKWKIVDVEGYNGEKLKTRKWWKVFKEWFEYRIVEVDVNCIDATEGGAYIEGTEVKNLQETANKYFIEDLPNFSNKINEVPEDKIKERISNLNGKIKKKIDNLKKIQDKIKDILDILKKDREKVESILEPGSFVEQEFGNINTEIAKMSQMDNVLFFICQAIIVQIERYKVQLGDLSINTVNKFKKWCNYEIDKLNDIKEITDILINLLDQGKEDLNEYDDSSKINFENKLDNLSNLIEEI</sequence>
<feature type="domain" description="6-hydroxymethylpterin diphosphokinase MptE-like" evidence="2">
    <location>
        <begin position="213"/>
        <end position="387"/>
    </location>
</feature>
<dbReference type="Pfam" id="PF01973">
    <property type="entry name" value="MptE-like"/>
    <property type="match status" value="1"/>
</dbReference>
<gene>
    <name evidence="3" type="ORF">JOC47_002329</name>
</gene>
<evidence type="ECO:0000313" key="4">
    <source>
        <dbReference type="Proteomes" id="UP000774000"/>
    </source>
</evidence>
<dbReference type="PANTHER" id="PTHR41786:SF1">
    <property type="entry name" value="6-HYDROXYMETHYLPTERIN DIPHOSPHOKINASE MPTE-LIKE DOMAIN-CONTAINING PROTEIN"/>
    <property type="match status" value="1"/>
</dbReference>
<dbReference type="AlphaFoldDB" id="A0A938XTX0"/>
<reference evidence="3" key="1">
    <citation type="submission" date="2021-01" db="EMBL/GenBank/DDBJ databases">
        <title>Genomic Encyclopedia of Type Strains, Phase IV (KMG-IV): sequencing the most valuable type-strain genomes for metagenomic binning, comparative biology and taxonomic classification.</title>
        <authorList>
            <person name="Goeker M."/>
        </authorList>
    </citation>
    <scope>NUCLEOTIDE SEQUENCE</scope>
    <source>
        <strain evidence="3">DSM 23230</strain>
    </source>
</reference>